<name>A0ABN9XS05_9DINO</name>
<feature type="compositionally biased region" description="Acidic residues" evidence="1">
    <location>
        <begin position="1"/>
        <end position="12"/>
    </location>
</feature>
<feature type="compositionally biased region" description="Low complexity" evidence="1">
    <location>
        <begin position="19"/>
        <end position="29"/>
    </location>
</feature>
<gene>
    <name evidence="3" type="ORF">PCOR1329_LOCUS79266</name>
</gene>
<feature type="region of interest" description="Disordered" evidence="1">
    <location>
        <begin position="1"/>
        <end position="80"/>
    </location>
</feature>
<dbReference type="Pfam" id="PF16399">
    <property type="entry name" value="Aquarius_N_1st"/>
    <property type="match status" value="1"/>
</dbReference>
<reference evidence="3" key="1">
    <citation type="submission" date="2023-10" db="EMBL/GenBank/DDBJ databases">
        <authorList>
            <person name="Chen Y."/>
            <person name="Shah S."/>
            <person name="Dougan E. K."/>
            <person name="Thang M."/>
            <person name="Chan C."/>
        </authorList>
    </citation>
    <scope>NUCLEOTIDE SEQUENCE [LARGE SCALE GENOMIC DNA]</scope>
</reference>
<dbReference type="Proteomes" id="UP001189429">
    <property type="component" value="Unassembled WGS sequence"/>
</dbReference>
<evidence type="ECO:0000259" key="2">
    <source>
        <dbReference type="Pfam" id="PF16399"/>
    </source>
</evidence>
<evidence type="ECO:0000313" key="3">
    <source>
        <dbReference type="EMBL" id="CAK0902766.1"/>
    </source>
</evidence>
<feature type="domain" description="RNA helicase aquarius N-terminal" evidence="2">
    <location>
        <begin position="94"/>
        <end position="223"/>
    </location>
</feature>
<protein>
    <recommendedName>
        <fullName evidence="2">RNA helicase aquarius N-terminal domain-containing protein</fullName>
    </recommendedName>
</protein>
<feature type="compositionally biased region" description="Pro residues" evidence="1">
    <location>
        <begin position="64"/>
        <end position="77"/>
    </location>
</feature>
<organism evidence="3 4">
    <name type="scientific">Prorocentrum cordatum</name>
    <dbReference type="NCBI Taxonomy" id="2364126"/>
    <lineage>
        <taxon>Eukaryota</taxon>
        <taxon>Sar</taxon>
        <taxon>Alveolata</taxon>
        <taxon>Dinophyceae</taxon>
        <taxon>Prorocentrales</taxon>
        <taxon>Prorocentraceae</taxon>
        <taxon>Prorocentrum</taxon>
    </lineage>
</organism>
<accession>A0ABN9XS05</accession>
<evidence type="ECO:0000256" key="1">
    <source>
        <dbReference type="SAM" id="MobiDB-lite"/>
    </source>
</evidence>
<dbReference type="EMBL" id="CAUYUJ010021113">
    <property type="protein sequence ID" value="CAK0902766.1"/>
    <property type="molecule type" value="Genomic_DNA"/>
</dbReference>
<comment type="caution">
    <text evidence="3">The sequence shown here is derived from an EMBL/GenBank/DDBJ whole genome shotgun (WGS) entry which is preliminary data.</text>
</comment>
<evidence type="ECO:0000313" key="4">
    <source>
        <dbReference type="Proteomes" id="UP001189429"/>
    </source>
</evidence>
<proteinExistence type="predicted"/>
<dbReference type="InterPro" id="IPR032174">
    <property type="entry name" value="Aquarius_N"/>
</dbReference>
<keyword evidence="4" id="KW-1185">Reference proteome</keyword>
<sequence>MTAEGGDEDGEDGERAKAADPFAKAASPFVKAGAPKPAEESSSPYVKARPPRPPGDEAAEEPAEPPVAAPAAAPPGRKPTLRDVLSGEYAAFAKNWSADKANEFQPEVVESIYKNLRSSNFNTSNLMALEFNSYLERYLWPFFEAGKSSTSHLLSIALLVNEKVRDGSVSAWDSIAVHKAKFASYFECMLDLWKGGKASLREKTFLLQFLINCFQSLEQDSVPARSAAEACSRGST</sequence>